<evidence type="ECO:0000256" key="2">
    <source>
        <dbReference type="ARBA" id="ARBA00022898"/>
    </source>
</evidence>
<feature type="non-terminal residue" evidence="4">
    <location>
        <position position="266"/>
    </location>
</feature>
<comment type="cofactor">
    <cofactor evidence="1">
        <name>pyridoxal 5'-phosphate</name>
        <dbReference type="ChEBI" id="CHEBI:597326"/>
    </cofactor>
</comment>
<accession>A0A3R7Q0M1</accession>
<dbReference type="PANTHER" id="PTHR42735:SF6">
    <property type="entry name" value="SPHINGOSINE-1-PHOSPHATE LYASE 1"/>
    <property type="match status" value="1"/>
</dbReference>
<sequence>MGRKDTLRARVSFSGSLASQELFFLSFIISPLLLSHPIAPLPSHCITLPYISSSLSLSSLSLSSSPSFPSHFLLSSSPLPPPPLFPSPLLFSLFPLTFPPLFLSPSLPLPLSSLSSPSHFLLSSSPLPPPLSPPPSPLLSLFALTKPPPPQLVASAPDFPHGIIDDVEAIGALGLTCGVPVHVDCCMGGFLLPFMDAAGYPLPPFDFRVPGVVSISADTHKYGQAHKGSSVIMYRSPEFRHYQYFVTPDWPGGIYGSPTIAGSRPG</sequence>
<dbReference type="InterPro" id="IPR015424">
    <property type="entry name" value="PyrdxlP-dep_Trfase"/>
</dbReference>
<dbReference type="GO" id="GO:0008117">
    <property type="term" value="F:sphinganine-1-phosphate aldolase activity"/>
    <property type="evidence" value="ECO:0007669"/>
    <property type="project" value="TreeGrafter"/>
</dbReference>
<dbReference type="GO" id="GO:0016020">
    <property type="term" value="C:membrane"/>
    <property type="evidence" value="ECO:0007669"/>
    <property type="project" value="GOC"/>
</dbReference>
<reference evidence="4 5" key="1">
    <citation type="submission" date="2018-04" db="EMBL/GenBank/DDBJ databases">
        <authorList>
            <person name="Zhang X."/>
            <person name="Yuan J."/>
            <person name="Li F."/>
            <person name="Xiang J."/>
        </authorList>
    </citation>
    <scope>NUCLEOTIDE SEQUENCE [LARGE SCALE GENOMIC DNA]</scope>
    <source>
        <tissue evidence="4">Muscle</tissue>
    </source>
</reference>
<keyword evidence="5" id="KW-1185">Reference proteome</keyword>
<keyword evidence="3 4" id="KW-0456">Lyase</keyword>
<dbReference type="STRING" id="6689.A0A3R7Q0M1"/>
<dbReference type="GO" id="GO:0030149">
    <property type="term" value="P:sphingolipid catabolic process"/>
    <property type="evidence" value="ECO:0007669"/>
    <property type="project" value="TreeGrafter"/>
</dbReference>
<dbReference type="Proteomes" id="UP000283509">
    <property type="component" value="Unassembled WGS sequence"/>
</dbReference>
<dbReference type="InterPro" id="IPR015421">
    <property type="entry name" value="PyrdxlP-dep_Trfase_major"/>
</dbReference>
<proteinExistence type="predicted"/>
<dbReference type="OrthoDB" id="10254570at2759"/>
<dbReference type="AlphaFoldDB" id="A0A3R7Q0M1"/>
<dbReference type="PANTHER" id="PTHR42735">
    <property type="match status" value="1"/>
</dbReference>
<dbReference type="Gene3D" id="3.40.640.10">
    <property type="entry name" value="Type I PLP-dependent aspartate aminotransferase-like (Major domain)"/>
    <property type="match status" value="1"/>
</dbReference>
<dbReference type="InterPro" id="IPR050477">
    <property type="entry name" value="GrpII_AminoAcid_Decarb"/>
</dbReference>
<evidence type="ECO:0000256" key="3">
    <source>
        <dbReference type="ARBA" id="ARBA00023239"/>
    </source>
</evidence>
<protein>
    <submittedName>
        <fullName evidence="4">Putative sphingosine-1-phosphate lyase 1-like</fullName>
    </submittedName>
</protein>
<dbReference type="EMBL" id="QCYY01000760">
    <property type="protein sequence ID" value="ROT82894.1"/>
    <property type="molecule type" value="Genomic_DNA"/>
</dbReference>
<dbReference type="SUPFAM" id="SSF53383">
    <property type="entry name" value="PLP-dependent transferases"/>
    <property type="match status" value="1"/>
</dbReference>
<dbReference type="GO" id="GO:0005783">
    <property type="term" value="C:endoplasmic reticulum"/>
    <property type="evidence" value="ECO:0007669"/>
    <property type="project" value="TreeGrafter"/>
</dbReference>
<evidence type="ECO:0000313" key="4">
    <source>
        <dbReference type="EMBL" id="ROT82894.1"/>
    </source>
</evidence>
<gene>
    <name evidence="4" type="ORF">C7M84_023922</name>
</gene>
<evidence type="ECO:0000256" key="1">
    <source>
        <dbReference type="ARBA" id="ARBA00001933"/>
    </source>
</evidence>
<organism evidence="4 5">
    <name type="scientific">Penaeus vannamei</name>
    <name type="common">Whiteleg shrimp</name>
    <name type="synonym">Litopenaeus vannamei</name>
    <dbReference type="NCBI Taxonomy" id="6689"/>
    <lineage>
        <taxon>Eukaryota</taxon>
        <taxon>Metazoa</taxon>
        <taxon>Ecdysozoa</taxon>
        <taxon>Arthropoda</taxon>
        <taxon>Crustacea</taxon>
        <taxon>Multicrustacea</taxon>
        <taxon>Malacostraca</taxon>
        <taxon>Eumalacostraca</taxon>
        <taxon>Eucarida</taxon>
        <taxon>Decapoda</taxon>
        <taxon>Dendrobranchiata</taxon>
        <taxon>Penaeoidea</taxon>
        <taxon>Penaeidae</taxon>
        <taxon>Penaeus</taxon>
    </lineage>
</organism>
<comment type="caution">
    <text evidence="4">The sequence shown here is derived from an EMBL/GenBank/DDBJ whole genome shotgun (WGS) entry which is preliminary data.</text>
</comment>
<name>A0A3R7Q0M1_PENVA</name>
<keyword evidence="2" id="KW-0663">Pyridoxal phosphate</keyword>
<reference evidence="4 5" key="2">
    <citation type="submission" date="2019-01" db="EMBL/GenBank/DDBJ databases">
        <title>The decoding of complex shrimp genome reveals the adaptation for benthos swimmer, frequently molting mechanism and breeding impact on genome.</title>
        <authorList>
            <person name="Sun Y."/>
            <person name="Gao Y."/>
            <person name="Yu Y."/>
        </authorList>
    </citation>
    <scope>NUCLEOTIDE SEQUENCE [LARGE SCALE GENOMIC DNA]</scope>
    <source>
        <tissue evidence="4">Muscle</tissue>
    </source>
</reference>
<evidence type="ECO:0000313" key="5">
    <source>
        <dbReference type="Proteomes" id="UP000283509"/>
    </source>
</evidence>